<evidence type="ECO:0000313" key="1">
    <source>
        <dbReference type="EMBL" id="POW02828.1"/>
    </source>
</evidence>
<gene>
    <name evidence="1" type="ORF">PSHT_11948</name>
</gene>
<reference evidence="2" key="3">
    <citation type="journal article" date="2018" name="Mol. Plant Microbe Interact.">
        <title>Genome sequence resources for the wheat stripe rust pathogen (Puccinia striiformis f. sp. tritici) and the barley stripe rust pathogen (Puccinia striiformis f. sp. hordei).</title>
        <authorList>
            <person name="Xia C."/>
            <person name="Wang M."/>
            <person name="Yin C."/>
            <person name="Cornejo O.E."/>
            <person name="Hulbert S.H."/>
            <person name="Chen X."/>
        </authorList>
    </citation>
    <scope>NUCLEOTIDE SEQUENCE [LARGE SCALE GENOMIC DNA]</scope>
    <source>
        <strain evidence="2">93TX-2</strain>
    </source>
</reference>
<dbReference type="VEuPathDB" id="FungiDB:PSHT_11948"/>
<keyword evidence="2" id="KW-1185">Reference proteome</keyword>
<comment type="caution">
    <text evidence="1">The sequence shown here is derived from an EMBL/GenBank/DDBJ whole genome shotgun (WGS) entry which is preliminary data.</text>
</comment>
<dbReference type="Proteomes" id="UP000238274">
    <property type="component" value="Unassembled WGS sequence"/>
</dbReference>
<reference evidence="2" key="2">
    <citation type="journal article" date="2018" name="BMC Genomics">
        <title>Genomic insights into host adaptation between the wheat stripe rust pathogen (Puccinia striiformis f. sp. tritici) and the barley stripe rust pathogen (Puccinia striiformis f. sp. hordei).</title>
        <authorList>
            <person name="Xia C."/>
            <person name="Wang M."/>
            <person name="Yin C."/>
            <person name="Cornejo O.E."/>
            <person name="Hulbert S.H."/>
            <person name="Chen X."/>
        </authorList>
    </citation>
    <scope>NUCLEOTIDE SEQUENCE [LARGE SCALE GENOMIC DNA]</scope>
    <source>
        <strain evidence="2">93TX-2</strain>
    </source>
</reference>
<organism evidence="1 2">
    <name type="scientific">Puccinia striiformis</name>
    <dbReference type="NCBI Taxonomy" id="27350"/>
    <lineage>
        <taxon>Eukaryota</taxon>
        <taxon>Fungi</taxon>
        <taxon>Dikarya</taxon>
        <taxon>Basidiomycota</taxon>
        <taxon>Pucciniomycotina</taxon>
        <taxon>Pucciniomycetes</taxon>
        <taxon>Pucciniales</taxon>
        <taxon>Pucciniaceae</taxon>
        <taxon>Puccinia</taxon>
    </lineage>
</organism>
<reference evidence="1 2" key="1">
    <citation type="submission" date="2017-12" db="EMBL/GenBank/DDBJ databases">
        <title>Gene loss provides genomic basis for host adaptation in cereal stripe rust fungi.</title>
        <authorList>
            <person name="Xia C."/>
        </authorList>
    </citation>
    <scope>NUCLEOTIDE SEQUENCE [LARGE SCALE GENOMIC DNA]</scope>
    <source>
        <strain evidence="1 2">93TX-2</strain>
    </source>
</reference>
<proteinExistence type="predicted"/>
<sequence>MPRFGEPCLLIGCGMRRFTYILRQLLTHDLWGGSLGMSVSGEYPLKPPTVYSVYLHKMVLMFIQSAILTKLLRNEYFPDIREESYHANRNPECTFTLPTTSIG</sequence>
<name>A0A2S4UZY0_9BASI</name>
<dbReference type="AlphaFoldDB" id="A0A2S4UZY0"/>
<protein>
    <submittedName>
        <fullName evidence="1">Uncharacterized protein</fullName>
    </submittedName>
</protein>
<evidence type="ECO:0000313" key="2">
    <source>
        <dbReference type="Proteomes" id="UP000238274"/>
    </source>
</evidence>
<accession>A0A2S4UZY0</accession>
<dbReference type="EMBL" id="PKSM01000208">
    <property type="protein sequence ID" value="POW02828.1"/>
    <property type="molecule type" value="Genomic_DNA"/>
</dbReference>